<dbReference type="PRINTS" id="PR01050">
    <property type="entry name" value="PYRUVTKNASE"/>
</dbReference>
<dbReference type="Pfam" id="PF02887">
    <property type="entry name" value="PK_C"/>
    <property type="match status" value="1"/>
</dbReference>
<dbReference type="PANTHER" id="PTHR11817">
    <property type="entry name" value="PYRUVATE KINASE"/>
    <property type="match status" value="1"/>
</dbReference>
<evidence type="ECO:0000256" key="2">
    <source>
        <dbReference type="ARBA" id="ARBA00004997"/>
    </source>
</evidence>
<evidence type="ECO:0000256" key="13">
    <source>
        <dbReference type="RuleBase" id="RU000504"/>
    </source>
</evidence>
<dbReference type="GO" id="GO:0016301">
    <property type="term" value="F:kinase activity"/>
    <property type="evidence" value="ECO:0007669"/>
    <property type="project" value="UniProtKB-KW"/>
</dbReference>
<dbReference type="SUPFAM" id="SSF50800">
    <property type="entry name" value="PK beta-barrel domain-like"/>
    <property type="match status" value="2"/>
</dbReference>
<dbReference type="InterPro" id="IPR036918">
    <property type="entry name" value="Pyrv_Knase_C_sf"/>
</dbReference>
<dbReference type="GO" id="GO:0000287">
    <property type="term" value="F:magnesium ion binding"/>
    <property type="evidence" value="ECO:0007669"/>
    <property type="project" value="InterPro"/>
</dbReference>
<comment type="cofactor">
    <cofactor evidence="1">
        <name>K(+)</name>
        <dbReference type="ChEBI" id="CHEBI:29103"/>
    </cofactor>
</comment>
<dbReference type="EMBL" id="CAKXAJ010025731">
    <property type="protein sequence ID" value="CAH2243260.1"/>
    <property type="molecule type" value="Genomic_DNA"/>
</dbReference>
<keyword evidence="17" id="KW-1185">Reference proteome</keyword>
<keyword evidence="10 13" id="KW-0460">Magnesium</keyword>
<feature type="domain" description="Pyruvate kinase barrel" evidence="14">
    <location>
        <begin position="24"/>
        <end position="259"/>
    </location>
</feature>
<dbReference type="GO" id="GO:0030955">
    <property type="term" value="F:potassium ion binding"/>
    <property type="evidence" value="ECO:0007669"/>
    <property type="project" value="InterPro"/>
</dbReference>
<organism evidence="16 17">
    <name type="scientific">Pararge aegeria aegeria</name>
    <dbReference type="NCBI Taxonomy" id="348720"/>
    <lineage>
        <taxon>Eukaryota</taxon>
        <taxon>Metazoa</taxon>
        <taxon>Ecdysozoa</taxon>
        <taxon>Arthropoda</taxon>
        <taxon>Hexapoda</taxon>
        <taxon>Insecta</taxon>
        <taxon>Pterygota</taxon>
        <taxon>Neoptera</taxon>
        <taxon>Endopterygota</taxon>
        <taxon>Lepidoptera</taxon>
        <taxon>Glossata</taxon>
        <taxon>Ditrysia</taxon>
        <taxon>Papilionoidea</taxon>
        <taxon>Nymphalidae</taxon>
        <taxon>Satyrinae</taxon>
        <taxon>Satyrini</taxon>
        <taxon>Parargina</taxon>
        <taxon>Pararge</taxon>
    </lineage>
</organism>
<feature type="domain" description="Pyruvate kinase barrel" evidence="14">
    <location>
        <begin position="351"/>
        <end position="531"/>
    </location>
</feature>
<evidence type="ECO:0000256" key="12">
    <source>
        <dbReference type="ARBA" id="ARBA00023317"/>
    </source>
</evidence>
<dbReference type="Gene3D" id="3.40.1380.20">
    <property type="entry name" value="Pyruvate kinase, C-terminal domain"/>
    <property type="match status" value="2"/>
</dbReference>
<evidence type="ECO:0000256" key="7">
    <source>
        <dbReference type="ARBA" id="ARBA00022741"/>
    </source>
</evidence>
<keyword evidence="5 13" id="KW-0808">Transferase</keyword>
<feature type="domain" description="Pyruvate kinase C-terminal" evidence="15">
    <location>
        <begin position="621"/>
        <end position="738"/>
    </location>
</feature>
<sequence>MSNVTRRDKIKLLSMLKSAVKYCCEKFEVSTWPIAISIDLPHYCIRTGRLRQGPNEQHHLARDNIVEITSKVRYRESCTNERIYIDDQNVLRNVKEGIEVTLSNGSISLICTKVIDFQTVLCKVIKEGELGNLEYVCFRGVLREVPVELSKADLELIEFAKEFNLDIITIKVVHSPITLRKVRDLYAGTEAPLLISTICDQVGLENVDAILNESDGIILAGEFLAFYITDMNKMYAIQLQIGAKCRRIGKPFFISGNILQRTLLYITLYHSIIMPVNAAEACVLGCAMAARQMRALVIILPTVSGKTAVQLTHVATDKIILTISSSQTVARKLQLYYGIIPVIYDTDSQISVVDIQRMLEAGMNIARFKLSSSTRGEKMRLLSKIEKAAVFCCEKYDVNNWPIASCLTLKTCIAKTGLLENNEDFIILETNTEVILFYDILLLNKCNKNKIFVDYPLMAYDIKVGTEICIAEDEINLTCISIVDESSIKCVVTKGGKLTSMSVVCARNTKRSAPLVTKKDFEMVQLALDHQAGKSLHISGGVFTIALKTGCFSNHEISDVTNAIIDGVSGFILEESYNPDNIIEVLHGINELCYTIEPLVTSKICYKRIIDEFKMPINAAEATAISCVTIANQTNARVIIIPTVSGKTLRCLNWMRPSSLIITVSTNVQVTRRLIAYRSIMPLLYTGYQHSNWQLNVEARIFFALEYAVKRSWLVYGDTYITLQRCSDSSAFCDMVRIWKVSISKKALVE</sequence>
<comment type="catalytic activity">
    <reaction evidence="13">
        <text>pyruvate + ATP = phosphoenolpyruvate + ADP + H(+)</text>
        <dbReference type="Rhea" id="RHEA:18157"/>
        <dbReference type="ChEBI" id="CHEBI:15361"/>
        <dbReference type="ChEBI" id="CHEBI:15378"/>
        <dbReference type="ChEBI" id="CHEBI:30616"/>
        <dbReference type="ChEBI" id="CHEBI:58702"/>
        <dbReference type="ChEBI" id="CHEBI:456216"/>
        <dbReference type="EC" id="2.7.1.40"/>
    </reaction>
</comment>
<dbReference type="InterPro" id="IPR015806">
    <property type="entry name" value="Pyrv_Knase_insert_dom_sf"/>
</dbReference>
<dbReference type="Gene3D" id="2.40.33.10">
    <property type="entry name" value="PK beta-barrel domain-like"/>
    <property type="match status" value="2"/>
</dbReference>
<evidence type="ECO:0000256" key="8">
    <source>
        <dbReference type="ARBA" id="ARBA00022777"/>
    </source>
</evidence>
<dbReference type="Pfam" id="PF00224">
    <property type="entry name" value="PK"/>
    <property type="match status" value="2"/>
</dbReference>
<dbReference type="Gene3D" id="3.20.20.60">
    <property type="entry name" value="Phosphoenolpyruvate-binding domains"/>
    <property type="match status" value="1"/>
</dbReference>
<reference evidence="16" key="1">
    <citation type="submission" date="2022-03" db="EMBL/GenBank/DDBJ databases">
        <authorList>
            <person name="Lindestad O."/>
        </authorList>
    </citation>
    <scope>NUCLEOTIDE SEQUENCE</scope>
</reference>
<dbReference type="SUPFAM" id="SSF52935">
    <property type="entry name" value="PK C-terminal domain-like"/>
    <property type="match status" value="2"/>
</dbReference>
<dbReference type="InterPro" id="IPR015795">
    <property type="entry name" value="Pyrv_Knase_C"/>
</dbReference>
<evidence type="ECO:0000259" key="14">
    <source>
        <dbReference type="Pfam" id="PF00224"/>
    </source>
</evidence>
<proteinExistence type="inferred from homology"/>
<dbReference type="InterPro" id="IPR015813">
    <property type="entry name" value="Pyrv/PenolPyrv_kinase-like_dom"/>
</dbReference>
<evidence type="ECO:0000259" key="15">
    <source>
        <dbReference type="Pfam" id="PF02887"/>
    </source>
</evidence>
<dbReference type="InterPro" id="IPR015793">
    <property type="entry name" value="Pyrv_Knase_brl"/>
</dbReference>
<comment type="pathway">
    <text evidence="2 13">Carbohydrate degradation; glycolysis; pyruvate from D-glyceraldehyde 3-phosphate: step 5/5.</text>
</comment>
<keyword evidence="9" id="KW-0067">ATP-binding</keyword>
<protein>
    <recommendedName>
        <fullName evidence="4 13">Pyruvate kinase</fullName>
        <ecNumber evidence="4 13">2.7.1.40</ecNumber>
    </recommendedName>
</protein>
<dbReference type="AlphaFoldDB" id="A0A8S4S0U8"/>
<evidence type="ECO:0000256" key="3">
    <source>
        <dbReference type="ARBA" id="ARBA00008663"/>
    </source>
</evidence>
<dbReference type="InterPro" id="IPR040442">
    <property type="entry name" value="Pyrv_kinase-like_dom_sf"/>
</dbReference>
<dbReference type="GO" id="GO:0004743">
    <property type="term" value="F:pyruvate kinase activity"/>
    <property type="evidence" value="ECO:0007669"/>
    <property type="project" value="UniProtKB-EC"/>
</dbReference>
<keyword evidence="8 13" id="KW-0418">Kinase</keyword>
<comment type="similarity">
    <text evidence="3 13">Belongs to the pyruvate kinase family.</text>
</comment>
<keyword evidence="11 13" id="KW-0324">Glycolysis</keyword>
<dbReference type="OrthoDB" id="7420547at2759"/>
<accession>A0A8S4S0U8</accession>
<comment type="caution">
    <text evidence="16">The sequence shown here is derived from an EMBL/GenBank/DDBJ whole genome shotgun (WGS) entry which is preliminary data.</text>
</comment>
<evidence type="ECO:0000256" key="9">
    <source>
        <dbReference type="ARBA" id="ARBA00022840"/>
    </source>
</evidence>
<evidence type="ECO:0000313" key="16">
    <source>
        <dbReference type="EMBL" id="CAH2243260.1"/>
    </source>
</evidence>
<evidence type="ECO:0000256" key="10">
    <source>
        <dbReference type="ARBA" id="ARBA00022842"/>
    </source>
</evidence>
<evidence type="ECO:0000256" key="1">
    <source>
        <dbReference type="ARBA" id="ARBA00001958"/>
    </source>
</evidence>
<dbReference type="EC" id="2.7.1.40" evidence="4 13"/>
<keyword evidence="12" id="KW-0670">Pyruvate</keyword>
<evidence type="ECO:0000256" key="11">
    <source>
        <dbReference type="ARBA" id="ARBA00023152"/>
    </source>
</evidence>
<name>A0A8S4S0U8_9NEOP</name>
<keyword evidence="6" id="KW-0479">Metal-binding</keyword>
<evidence type="ECO:0000256" key="6">
    <source>
        <dbReference type="ARBA" id="ARBA00022723"/>
    </source>
</evidence>
<dbReference type="InterPro" id="IPR001697">
    <property type="entry name" value="Pyr_Knase"/>
</dbReference>
<keyword evidence="7" id="KW-0547">Nucleotide-binding</keyword>
<dbReference type="GO" id="GO:0005524">
    <property type="term" value="F:ATP binding"/>
    <property type="evidence" value="ECO:0007669"/>
    <property type="project" value="UniProtKB-KW"/>
</dbReference>
<evidence type="ECO:0000313" key="17">
    <source>
        <dbReference type="Proteomes" id="UP000838756"/>
    </source>
</evidence>
<evidence type="ECO:0000256" key="5">
    <source>
        <dbReference type="ARBA" id="ARBA00022679"/>
    </source>
</evidence>
<dbReference type="SUPFAM" id="SSF51621">
    <property type="entry name" value="Phosphoenolpyruvate/pyruvate domain"/>
    <property type="match status" value="2"/>
</dbReference>
<dbReference type="Proteomes" id="UP000838756">
    <property type="component" value="Unassembled WGS sequence"/>
</dbReference>
<gene>
    <name evidence="16" type="primary">jg16099</name>
    <name evidence="16" type="ORF">PAEG_LOCUS19425</name>
</gene>
<dbReference type="InterPro" id="IPR011037">
    <property type="entry name" value="Pyrv_Knase-like_insert_dom_sf"/>
</dbReference>
<evidence type="ECO:0000256" key="4">
    <source>
        <dbReference type="ARBA" id="ARBA00012142"/>
    </source>
</evidence>